<dbReference type="AlphaFoldDB" id="A0A449AU76"/>
<evidence type="ECO:0000313" key="3">
    <source>
        <dbReference type="Proteomes" id="UP000290815"/>
    </source>
</evidence>
<accession>A0A449AU76</accession>
<dbReference type="RefSeq" id="WP_129622101.1">
    <property type="nucleotide sequence ID" value="NZ_LR215024.1"/>
</dbReference>
<proteinExistence type="predicted"/>
<reference evidence="2 3" key="1">
    <citation type="submission" date="2019-01" db="EMBL/GenBank/DDBJ databases">
        <authorList>
            <consortium name="Pathogen Informatics"/>
        </authorList>
    </citation>
    <scope>NUCLEOTIDE SEQUENCE [LARGE SCALE GENOMIC DNA]</scope>
    <source>
        <strain evidence="2 3">NCTC10194</strain>
    </source>
</reference>
<dbReference type="EMBL" id="LR215024">
    <property type="protein sequence ID" value="VEU70028.1"/>
    <property type="molecule type" value="Genomic_DNA"/>
</dbReference>
<dbReference type="KEGG" id="mgly:NCTC10194_00022"/>
<keyword evidence="3" id="KW-1185">Reference proteome</keyword>
<dbReference type="Proteomes" id="UP000290815">
    <property type="component" value="Chromosome"/>
</dbReference>
<protein>
    <submittedName>
        <fullName evidence="2">Uncharacterized protein</fullName>
    </submittedName>
</protein>
<feature type="compositionally biased region" description="Basic and acidic residues" evidence="1">
    <location>
        <begin position="232"/>
        <end position="248"/>
    </location>
</feature>
<name>A0A449AU76_9BACT</name>
<feature type="region of interest" description="Disordered" evidence="1">
    <location>
        <begin position="218"/>
        <end position="248"/>
    </location>
</feature>
<sequence>MFQEVNLTKGLEAGREKLQTLLNEAKNNPNLDFATSHPVEYYFTEFDNLDVELQQNVIESLKSDELQYQQPQIYLENLSILKEAQNSFTNWSKSRFQVQEINNLTNQIINVELKEISFESKFFNLYLVQKDVLEFIKDYVSNANSFILAIKSKNLNKAIASAVFFKKNYFDNYTIFWSKLDSLKYFDKSQTLDHEHLKKQIEPILIDKITKSVFEANISENRETNPETNSKNNEDTKTEEKNKERRKK</sequence>
<evidence type="ECO:0000313" key="2">
    <source>
        <dbReference type="EMBL" id="VEU70028.1"/>
    </source>
</evidence>
<evidence type="ECO:0000256" key="1">
    <source>
        <dbReference type="SAM" id="MobiDB-lite"/>
    </source>
</evidence>
<organism evidence="2 3">
    <name type="scientific">Mycoplasmopsis glycophila</name>
    <dbReference type="NCBI Taxonomy" id="171285"/>
    <lineage>
        <taxon>Bacteria</taxon>
        <taxon>Bacillati</taxon>
        <taxon>Mycoplasmatota</taxon>
        <taxon>Mycoplasmoidales</taxon>
        <taxon>Metamycoplasmataceae</taxon>
        <taxon>Mycoplasmopsis</taxon>
    </lineage>
</organism>
<gene>
    <name evidence="2" type="ORF">NCTC10194_00022</name>
</gene>